<keyword evidence="1" id="KW-0472">Membrane</keyword>
<protein>
    <submittedName>
        <fullName evidence="2">Uncharacterized protein</fullName>
    </submittedName>
</protein>
<keyword evidence="3" id="KW-1185">Reference proteome</keyword>
<evidence type="ECO:0000256" key="1">
    <source>
        <dbReference type="SAM" id="Phobius"/>
    </source>
</evidence>
<proteinExistence type="predicted"/>
<accession>A0A1H9LKC5</accession>
<gene>
    <name evidence="2" type="ORF">SAMN04489841_2996</name>
</gene>
<keyword evidence="1" id="KW-0812">Transmembrane</keyword>
<dbReference type="Proteomes" id="UP000199114">
    <property type="component" value="Unassembled WGS sequence"/>
</dbReference>
<name>A0A1H9LKC5_9EURY</name>
<dbReference type="AlphaFoldDB" id="A0A1H9LKC5"/>
<sequence>MYSYPVEENPVTRFILGLAVIIGMSHGAQAAMIVFTSIGVPYANWMGAIVGSLAVFVTFAAIYTYYYPSHSAD</sequence>
<reference evidence="3" key="1">
    <citation type="submission" date="2016-10" db="EMBL/GenBank/DDBJ databases">
        <authorList>
            <person name="Varghese N."/>
            <person name="Submissions S."/>
        </authorList>
    </citation>
    <scope>NUCLEOTIDE SEQUENCE [LARGE SCALE GENOMIC DNA]</scope>
    <source>
        <strain evidence="3">DSM 25055</strain>
    </source>
</reference>
<keyword evidence="1" id="KW-1133">Transmembrane helix</keyword>
<organism evidence="2 3">
    <name type="scientific">Natrinema salaciae</name>
    <dbReference type="NCBI Taxonomy" id="1186196"/>
    <lineage>
        <taxon>Archaea</taxon>
        <taxon>Methanobacteriati</taxon>
        <taxon>Methanobacteriota</taxon>
        <taxon>Stenosarchaea group</taxon>
        <taxon>Halobacteria</taxon>
        <taxon>Halobacteriales</taxon>
        <taxon>Natrialbaceae</taxon>
        <taxon>Natrinema</taxon>
    </lineage>
</organism>
<evidence type="ECO:0000313" key="2">
    <source>
        <dbReference type="EMBL" id="SER11876.1"/>
    </source>
</evidence>
<dbReference type="EMBL" id="FOFD01000004">
    <property type="protein sequence ID" value="SER11876.1"/>
    <property type="molecule type" value="Genomic_DNA"/>
</dbReference>
<dbReference type="STRING" id="1186196.SAMN04489841_2996"/>
<feature type="transmembrane region" description="Helical" evidence="1">
    <location>
        <begin position="42"/>
        <end position="66"/>
    </location>
</feature>
<feature type="transmembrane region" description="Helical" evidence="1">
    <location>
        <begin position="14"/>
        <end position="35"/>
    </location>
</feature>
<evidence type="ECO:0000313" key="3">
    <source>
        <dbReference type="Proteomes" id="UP000199114"/>
    </source>
</evidence>